<dbReference type="CDD" id="cd02972">
    <property type="entry name" value="DsbA_family"/>
    <property type="match status" value="1"/>
</dbReference>
<organism evidence="1 2">
    <name type="scientific">Arthrobacter stackebrandtii</name>
    <dbReference type="NCBI Taxonomy" id="272161"/>
    <lineage>
        <taxon>Bacteria</taxon>
        <taxon>Bacillati</taxon>
        <taxon>Actinomycetota</taxon>
        <taxon>Actinomycetes</taxon>
        <taxon>Micrococcales</taxon>
        <taxon>Micrococcaceae</taxon>
        <taxon>Arthrobacter</taxon>
    </lineage>
</organism>
<comment type="caution">
    <text evidence="1">The sequence shown here is derived from an EMBL/GenBank/DDBJ whole genome shotgun (WGS) entry which is preliminary data.</text>
</comment>
<reference evidence="1 2" key="1">
    <citation type="submission" date="2021-03" db="EMBL/GenBank/DDBJ databases">
        <title>Sequencing the genomes of 1000 actinobacteria strains.</title>
        <authorList>
            <person name="Klenk H.-P."/>
        </authorList>
    </citation>
    <scope>NUCLEOTIDE SEQUENCE [LARGE SCALE GENOMIC DNA]</scope>
    <source>
        <strain evidence="1 2">DSM 16005</strain>
    </source>
</reference>
<proteinExistence type="predicted"/>
<gene>
    <name evidence="1" type="ORF">JOF48_003501</name>
</gene>
<keyword evidence="2" id="KW-1185">Reference proteome</keyword>
<evidence type="ECO:0008006" key="3">
    <source>
        <dbReference type="Google" id="ProtNLM"/>
    </source>
</evidence>
<sequence length="106" mass="11156">MDFELRTIPGCPNDAAAKALFSEALSLEGFAPAALAVREVRNDDEAAALNFHGSPTFAVNGRDLFPTDNEPAVTCRVYPTPAGLRGNPELGTLRSAIREAAGRSAV</sequence>
<dbReference type="Proteomes" id="UP000711614">
    <property type="component" value="Unassembled WGS sequence"/>
</dbReference>
<name>A0ABS4Z1V5_9MICC</name>
<accession>A0ABS4Z1V5</accession>
<dbReference type="EMBL" id="JAGIOI010000001">
    <property type="protein sequence ID" value="MBP2414702.1"/>
    <property type="molecule type" value="Genomic_DNA"/>
</dbReference>
<evidence type="ECO:0000313" key="1">
    <source>
        <dbReference type="EMBL" id="MBP2414702.1"/>
    </source>
</evidence>
<dbReference type="RefSeq" id="WP_209682934.1">
    <property type="nucleotide sequence ID" value="NZ_JAGIOI010000001.1"/>
</dbReference>
<protein>
    <recommendedName>
        <fullName evidence="3">Thioredoxin family protein</fullName>
    </recommendedName>
</protein>
<evidence type="ECO:0000313" key="2">
    <source>
        <dbReference type="Proteomes" id="UP000711614"/>
    </source>
</evidence>